<accession>A0ABU9BCN7</accession>
<gene>
    <name evidence="2" type="ORF">AACH11_12985</name>
</gene>
<dbReference type="InterPro" id="IPR044398">
    <property type="entry name" value="Globin-sensor_dom"/>
</dbReference>
<name>A0ABU9BCN7_9BURK</name>
<reference evidence="2 3" key="1">
    <citation type="submission" date="2024-04" db="EMBL/GenBank/DDBJ databases">
        <title>Novel species of the genus Ideonella isolated from streams.</title>
        <authorList>
            <person name="Lu H."/>
        </authorList>
    </citation>
    <scope>NUCLEOTIDE SEQUENCE [LARGE SCALE GENOMIC DNA]</scope>
    <source>
        <strain evidence="2 3">BYS139W</strain>
    </source>
</reference>
<dbReference type="InterPro" id="IPR012292">
    <property type="entry name" value="Globin/Proto"/>
</dbReference>
<keyword evidence="3" id="KW-1185">Reference proteome</keyword>
<organism evidence="2 3">
    <name type="scientific">Pseudaquabacterium rugosum</name>
    <dbReference type="NCBI Taxonomy" id="2984194"/>
    <lineage>
        <taxon>Bacteria</taxon>
        <taxon>Pseudomonadati</taxon>
        <taxon>Pseudomonadota</taxon>
        <taxon>Betaproteobacteria</taxon>
        <taxon>Burkholderiales</taxon>
        <taxon>Sphaerotilaceae</taxon>
        <taxon>Pseudaquabacterium</taxon>
    </lineage>
</organism>
<evidence type="ECO:0000313" key="3">
    <source>
        <dbReference type="Proteomes" id="UP001368500"/>
    </source>
</evidence>
<dbReference type="SUPFAM" id="SSF46458">
    <property type="entry name" value="Globin-like"/>
    <property type="match status" value="1"/>
</dbReference>
<comment type="caution">
    <text evidence="2">The sequence shown here is derived from an EMBL/GenBank/DDBJ whole genome shotgun (WGS) entry which is preliminary data.</text>
</comment>
<evidence type="ECO:0000259" key="1">
    <source>
        <dbReference type="Pfam" id="PF11563"/>
    </source>
</evidence>
<evidence type="ECO:0000313" key="2">
    <source>
        <dbReference type="EMBL" id="MEK8026879.1"/>
    </source>
</evidence>
<dbReference type="Gene3D" id="1.10.490.10">
    <property type="entry name" value="Globins"/>
    <property type="match status" value="1"/>
</dbReference>
<feature type="domain" description="Globin-sensor" evidence="1">
    <location>
        <begin position="79"/>
        <end position="250"/>
    </location>
</feature>
<dbReference type="Pfam" id="PF11563">
    <property type="entry name" value="Protoglobin"/>
    <property type="match status" value="1"/>
</dbReference>
<dbReference type="EMBL" id="JBBUTF010000011">
    <property type="protein sequence ID" value="MEK8026879.1"/>
    <property type="molecule type" value="Genomic_DNA"/>
</dbReference>
<protein>
    <submittedName>
        <fullName evidence="2">Protoglobin domain-containing protein</fullName>
    </submittedName>
</protein>
<dbReference type="InterPro" id="IPR009050">
    <property type="entry name" value="Globin-like_sf"/>
</dbReference>
<dbReference type="Proteomes" id="UP001368500">
    <property type="component" value="Unassembled WGS sequence"/>
</dbReference>
<dbReference type="RefSeq" id="WP_341374662.1">
    <property type="nucleotide sequence ID" value="NZ_JBBUTF010000011.1"/>
</dbReference>
<proteinExistence type="predicted"/>
<sequence length="252" mass="27392">MSLKPAPFARTVDRRSAGAASRALSRGRAAAAAALAAPVIALGLGLAAPASQAQQQPAPPVPGYAYGAATLPAAPYTVADLQALQKALLFTEADVQALRQSRAILADQTDAILDVWYGFVASTPELLRFFGDARSGQPDGAYLQAVRQRFALWILDTADARYDQRWLDWQHEIGLRHHRLKKNQTDGARSVAQVDFRYIPALTIPVTTTLKPFLARHGASPADVERMHAAWVKSVLMQTILWSHPYVQDGAF</sequence>